<dbReference type="EMBL" id="JAKZEU010000004">
    <property type="protein sequence ID" value="MCQ0971433.1"/>
    <property type="molecule type" value="Genomic_DNA"/>
</dbReference>
<dbReference type="PANTHER" id="PTHR35882">
    <property type="entry name" value="PELA"/>
    <property type="match status" value="1"/>
</dbReference>
<proteinExistence type="predicted"/>
<name>A0ABT1MVS6_9RHOB</name>
<dbReference type="RefSeq" id="WP_255330428.1">
    <property type="nucleotide sequence ID" value="NZ_JAKZEU010000004.1"/>
</dbReference>
<reference evidence="1 2" key="1">
    <citation type="submission" date="2022-03" db="EMBL/GenBank/DDBJ databases">
        <authorList>
            <person name="He Y."/>
        </authorList>
    </citation>
    <scope>NUCLEOTIDE SEQUENCE [LARGE SCALE GENOMIC DNA]</scope>
    <source>
        <strain evidence="1 2">TK19116</strain>
    </source>
</reference>
<sequence>MSSARSRAAELALALKDGFGVQYWGAGYDAESLASQPHGLLILEATKVAAPYSDTGHEILFTPDEMALIEQNGLRPALGYLNVSEIADYRDYWIDQMDGVDIGVPDSLPAWYGPRTAHGEHLSVYWTDAWRSVVLAQTDRLMQTGVKGLFLDDVLHYYSHAMDKTLQWPNGVSPVAPDGAPAMAIEMMELVVLIAKRARQWNCNAYIVVNNGVFIGRDAAAAPGVEGRVAFAAYLEAIDGIMVENLSAPSTHPHTIEALQEDFRRHGVAVLSLDVATNFTDQKPEDLSGSIARKAAELGYYPYVSADDVFNQLYPPIRMPSRSLAGLE</sequence>
<evidence type="ECO:0000313" key="2">
    <source>
        <dbReference type="Proteomes" id="UP001203945"/>
    </source>
</evidence>
<evidence type="ECO:0000313" key="1">
    <source>
        <dbReference type="EMBL" id="MCQ0971433.1"/>
    </source>
</evidence>
<protein>
    <recommendedName>
        <fullName evidence="3">Glycoside-hydrolase family GH114 TIM-barrel domain-containing protein</fullName>
    </recommendedName>
</protein>
<dbReference type="Gene3D" id="3.20.20.70">
    <property type="entry name" value="Aldolase class I"/>
    <property type="match status" value="1"/>
</dbReference>
<dbReference type="InterPro" id="IPR013785">
    <property type="entry name" value="Aldolase_TIM"/>
</dbReference>
<keyword evidence="2" id="KW-1185">Reference proteome</keyword>
<evidence type="ECO:0008006" key="3">
    <source>
        <dbReference type="Google" id="ProtNLM"/>
    </source>
</evidence>
<comment type="caution">
    <text evidence="1">The sequence shown here is derived from an EMBL/GenBank/DDBJ whole genome shotgun (WGS) entry which is preliminary data.</text>
</comment>
<organism evidence="1 2">
    <name type="scientific">Paracoccus albicereus</name>
    <dbReference type="NCBI Taxonomy" id="2922394"/>
    <lineage>
        <taxon>Bacteria</taxon>
        <taxon>Pseudomonadati</taxon>
        <taxon>Pseudomonadota</taxon>
        <taxon>Alphaproteobacteria</taxon>
        <taxon>Rhodobacterales</taxon>
        <taxon>Paracoccaceae</taxon>
        <taxon>Paracoccus</taxon>
    </lineage>
</organism>
<dbReference type="InterPro" id="IPR017853">
    <property type="entry name" value="GH"/>
</dbReference>
<accession>A0ABT1MVS6</accession>
<dbReference type="Proteomes" id="UP001203945">
    <property type="component" value="Unassembled WGS sequence"/>
</dbReference>
<dbReference type="SUPFAM" id="SSF51445">
    <property type="entry name" value="(Trans)glycosidases"/>
    <property type="match status" value="1"/>
</dbReference>
<dbReference type="PANTHER" id="PTHR35882:SF2">
    <property type="entry name" value="PELA"/>
    <property type="match status" value="1"/>
</dbReference>
<gene>
    <name evidence="1" type="ORF">MLD63_13485</name>
</gene>